<evidence type="ECO:0000313" key="2">
    <source>
        <dbReference type="Proteomes" id="UP001151071"/>
    </source>
</evidence>
<name>A0A9X3TS02_9BACL</name>
<gene>
    <name evidence="1" type="ORF">O3V59_13080</name>
</gene>
<dbReference type="AlphaFoldDB" id="A0A9X3TS02"/>
<dbReference type="PANTHER" id="PTHR40053:SF1">
    <property type="entry name" value="SPORULATION-CONTROL PROTEIN SPO0M"/>
    <property type="match status" value="1"/>
</dbReference>
<proteinExistence type="predicted"/>
<dbReference type="Proteomes" id="UP001151071">
    <property type="component" value="Unassembled WGS sequence"/>
</dbReference>
<dbReference type="InterPro" id="IPR009776">
    <property type="entry name" value="Spore_0_M"/>
</dbReference>
<sequence length="321" mass="35259">MLKKWMAKLGVGAATVDLRLDRPAYRLGETITGAIRIEGGSVEQRISELSVLLMMKVYVQGQEVTRPVQTYPVSRNFTVQPKPFVQEIPFAFELPAGLAVSTPSVQYYLHTKLDVERALDPTDLDAVQVLPPEPVERVLDALARLDLRQKPDSGKLTPYGQEFSFFMGRPLGIPLKELEVIFFSMPGELRMLTELDLAVPGMFGGEMERKAEIVVPQDLLAAGREEELSRFLLDTLRTYAENPQAIPYVSMASYGQPLHGHQGHYGHRGHGMGGMIGGMAAGFLGGMLLGEVMSEIGESAEDLFEEAGGGLDFDVDGFDEL</sequence>
<evidence type="ECO:0000313" key="1">
    <source>
        <dbReference type="EMBL" id="MDA5109299.1"/>
    </source>
</evidence>
<dbReference type="EMBL" id="JAPYYP010000015">
    <property type="protein sequence ID" value="MDA5109299.1"/>
    <property type="molecule type" value="Genomic_DNA"/>
</dbReference>
<comment type="caution">
    <text evidence="1">The sequence shown here is derived from an EMBL/GenBank/DDBJ whole genome shotgun (WGS) entry which is preliminary data.</text>
</comment>
<protein>
    <submittedName>
        <fullName evidence="1">Sporulation protein</fullName>
    </submittedName>
</protein>
<keyword evidence="2" id="KW-1185">Reference proteome</keyword>
<dbReference type="RefSeq" id="WP_029100896.1">
    <property type="nucleotide sequence ID" value="NZ_JAPYYP010000015.1"/>
</dbReference>
<dbReference type="PANTHER" id="PTHR40053">
    <property type="entry name" value="SPORULATION-CONTROL PROTEIN SPO0M"/>
    <property type="match status" value="1"/>
</dbReference>
<accession>A0A9X3TS02</accession>
<organism evidence="1 2">
    <name type="scientific">Brevibacillus thermoruber</name>
    <dbReference type="NCBI Taxonomy" id="33942"/>
    <lineage>
        <taxon>Bacteria</taxon>
        <taxon>Bacillati</taxon>
        <taxon>Bacillota</taxon>
        <taxon>Bacilli</taxon>
        <taxon>Bacillales</taxon>
        <taxon>Paenibacillaceae</taxon>
        <taxon>Brevibacillus</taxon>
    </lineage>
</organism>
<reference evidence="1" key="1">
    <citation type="submission" date="2022-12" db="EMBL/GenBank/DDBJ databases">
        <title>Draft genome sequence of the thermophilic strain Brevibacillus thermoruber HT42, isolated from Los Humeros, Puebla, Mexico, with biotechnological potential.</title>
        <authorList>
            <person name="Lara Sanchez J."/>
            <person name="Solis Palacios R."/>
            <person name="Bustos Baena A.S."/>
            <person name="Ruz Baez A.E."/>
            <person name="Espinosa Luna G."/>
            <person name="Oliart Ros R.M."/>
        </authorList>
    </citation>
    <scope>NUCLEOTIDE SEQUENCE</scope>
    <source>
        <strain evidence="1">HT42</strain>
    </source>
</reference>
<dbReference type="Pfam" id="PF07070">
    <property type="entry name" value="Spo0M"/>
    <property type="match status" value="1"/>
</dbReference>